<dbReference type="GO" id="GO:0016758">
    <property type="term" value="F:hexosyltransferase activity"/>
    <property type="evidence" value="ECO:0007669"/>
    <property type="project" value="TreeGrafter"/>
</dbReference>
<dbReference type="NCBIfam" id="NF007640">
    <property type="entry name" value="PRK10307.1"/>
    <property type="match status" value="1"/>
</dbReference>
<dbReference type="RefSeq" id="WP_123041916.1">
    <property type="nucleotide sequence ID" value="NZ_CP033433.1"/>
</dbReference>
<evidence type="ECO:0000259" key="2">
    <source>
        <dbReference type="Pfam" id="PF13579"/>
    </source>
</evidence>
<evidence type="ECO:0000259" key="1">
    <source>
        <dbReference type="Pfam" id="PF00534"/>
    </source>
</evidence>
<proteinExistence type="predicted"/>
<dbReference type="KEGG" id="coh:EAV92_15345"/>
<evidence type="ECO:0000313" key="3">
    <source>
        <dbReference type="EMBL" id="AYQ73832.1"/>
    </source>
</evidence>
<feature type="domain" description="Glycosyl transferase family 1" evidence="1">
    <location>
        <begin position="233"/>
        <end position="393"/>
    </location>
</feature>
<dbReference type="Gene3D" id="3.40.50.2000">
    <property type="entry name" value="Glycogen Phosphorylase B"/>
    <property type="match status" value="2"/>
</dbReference>
<dbReference type="InterPro" id="IPR001296">
    <property type="entry name" value="Glyco_trans_1"/>
</dbReference>
<dbReference type="AlphaFoldDB" id="A0A3G3K0B8"/>
<dbReference type="Pfam" id="PF00534">
    <property type="entry name" value="Glycos_transf_1"/>
    <property type="match status" value="1"/>
</dbReference>
<dbReference type="InterPro" id="IPR028098">
    <property type="entry name" value="Glyco_trans_4-like_N"/>
</dbReference>
<dbReference type="InterPro" id="IPR050194">
    <property type="entry name" value="Glycosyltransferase_grp1"/>
</dbReference>
<dbReference type="CDD" id="cd03794">
    <property type="entry name" value="GT4_WbuB-like"/>
    <property type="match status" value="1"/>
</dbReference>
<protein>
    <submittedName>
        <fullName evidence="3">Colanic acid biosynthesis glycosyltransferase WcaI</fullName>
    </submittedName>
</protein>
<dbReference type="Pfam" id="PF13579">
    <property type="entry name" value="Glyco_trans_4_4"/>
    <property type="match status" value="1"/>
</dbReference>
<evidence type="ECO:0000313" key="4">
    <source>
        <dbReference type="Proteomes" id="UP000269097"/>
    </source>
</evidence>
<sequence>MKTGSGKVLLYSINFAPELTGIGKYNGEMVRWLTEQGYRVRVITAPPYYPQWKVPEGYSAARYAREEWHGARIWRCPVWVPKQASGIKRLLHLFSFAVSSVPVLFLQMFWRPDILFVVEPPLMLSPMALLLSKPFRVKSWLHVQDFEVDAAFELGILPDRPWLKKAVTRFEGWLMRSFRIVSSISQPMVRRLQAKGVPEERIRHFPNWADLRAIRPLAEGEPNGLRDGMGFGPGDIVCLYSGNMGEKQGLEIVLDAAEKLREHPRIRFVLCGDGVAKANLAEQARRRGLANVRFLPLQPAERLNELLNMADIHMLIQKRKSSDLVMPSKLTGMLASGKAVIATAERETAVHAVMEQSRAGLLIPPEDPDALADGLRDLAEREAFRKEAGLAARRYAEEKLGYEAVMQAFHQSVTELGVQVAYGSNDQSHSVKSV</sequence>
<name>A0A3G3K0B8_9BACL</name>
<gene>
    <name evidence="3" type="primary">wcaI</name>
    <name evidence="3" type="ORF">EAV92_15345</name>
</gene>
<feature type="domain" description="Glycosyltransferase subfamily 4-like N-terminal" evidence="2">
    <location>
        <begin position="20"/>
        <end position="208"/>
    </location>
</feature>
<keyword evidence="3" id="KW-0808">Transferase</keyword>
<dbReference type="PANTHER" id="PTHR45947:SF3">
    <property type="entry name" value="SULFOQUINOVOSYL TRANSFERASE SQD2"/>
    <property type="match status" value="1"/>
</dbReference>
<organism evidence="3 4">
    <name type="scientific">Cohnella candidum</name>
    <dbReference type="NCBI Taxonomy" id="2674991"/>
    <lineage>
        <taxon>Bacteria</taxon>
        <taxon>Bacillati</taxon>
        <taxon>Bacillota</taxon>
        <taxon>Bacilli</taxon>
        <taxon>Bacillales</taxon>
        <taxon>Paenibacillaceae</taxon>
        <taxon>Cohnella</taxon>
    </lineage>
</organism>
<keyword evidence="4" id="KW-1185">Reference proteome</keyword>
<dbReference type="PANTHER" id="PTHR45947">
    <property type="entry name" value="SULFOQUINOVOSYL TRANSFERASE SQD2"/>
    <property type="match status" value="1"/>
</dbReference>
<reference evidence="3 4" key="1">
    <citation type="submission" date="2018-10" db="EMBL/GenBank/DDBJ databases">
        <title>Genome Sequence of Cohnella sp.</title>
        <authorList>
            <person name="Srinivasan S."/>
            <person name="Kim M.K."/>
        </authorList>
    </citation>
    <scope>NUCLEOTIDE SEQUENCE [LARGE SCALE GENOMIC DNA]</scope>
    <source>
        <strain evidence="3 4">18JY8-7</strain>
    </source>
</reference>
<dbReference type="EMBL" id="CP033433">
    <property type="protein sequence ID" value="AYQ73832.1"/>
    <property type="molecule type" value="Genomic_DNA"/>
</dbReference>
<accession>A0A3G3K0B8</accession>
<dbReference type="SUPFAM" id="SSF53756">
    <property type="entry name" value="UDP-Glycosyltransferase/glycogen phosphorylase"/>
    <property type="match status" value="1"/>
</dbReference>
<dbReference type="Proteomes" id="UP000269097">
    <property type="component" value="Chromosome"/>
</dbReference>